<dbReference type="SUPFAM" id="SSF64288">
    <property type="entry name" value="Chorismate lyase-like"/>
    <property type="match status" value="1"/>
</dbReference>
<protein>
    <recommendedName>
        <fullName evidence="4">Probable chorismate pyruvate-lyase</fullName>
        <shortName evidence="4">CL</shortName>
        <shortName evidence="4">CPL</shortName>
        <ecNumber evidence="4">4.1.3.40</ecNumber>
    </recommendedName>
</protein>
<gene>
    <name evidence="4" type="primary">ubiC</name>
    <name evidence="5" type="ORF">ABS24_03335</name>
</gene>
<keyword evidence="4" id="KW-0670">Pyruvate</keyword>
<dbReference type="UniPathway" id="UPA00232"/>
<evidence type="ECO:0000313" key="6">
    <source>
        <dbReference type="Proteomes" id="UP000051213"/>
    </source>
</evidence>
<keyword evidence="3 4" id="KW-0456">Lyase</keyword>
<proteinExistence type="inferred from homology"/>
<keyword evidence="1 4" id="KW-0963">Cytoplasm</keyword>
<accession>A0A0R2U927</accession>
<dbReference type="GO" id="GO:0042866">
    <property type="term" value="P:pyruvate biosynthetic process"/>
    <property type="evidence" value="ECO:0007669"/>
    <property type="project" value="UniProtKB-UniRule"/>
</dbReference>
<reference evidence="5 6" key="1">
    <citation type="submission" date="2015-10" db="EMBL/GenBank/DDBJ databases">
        <title>Metagenome-Assembled Genomes uncover a global brackish microbiome.</title>
        <authorList>
            <person name="Hugerth L.W."/>
            <person name="Larsson J."/>
            <person name="Alneberg J."/>
            <person name="Lindh M.V."/>
            <person name="Legrand C."/>
            <person name="Pinhassi J."/>
            <person name="Andersson A.F."/>
        </authorList>
    </citation>
    <scope>NUCLEOTIDE SEQUENCE [LARGE SCALE GENOMIC DNA]</scope>
    <source>
        <strain evidence="5">BACL26 MAG-121220-bin70</strain>
    </source>
</reference>
<dbReference type="InterPro" id="IPR028978">
    <property type="entry name" value="Chorismate_lyase_/UTRA_dom_sf"/>
</dbReference>
<dbReference type="GO" id="GO:0006744">
    <property type="term" value="P:ubiquinone biosynthetic process"/>
    <property type="evidence" value="ECO:0007669"/>
    <property type="project" value="UniProtKB-UniRule"/>
</dbReference>
<evidence type="ECO:0000256" key="2">
    <source>
        <dbReference type="ARBA" id="ARBA00022688"/>
    </source>
</evidence>
<dbReference type="Proteomes" id="UP000051213">
    <property type="component" value="Unassembled WGS sequence"/>
</dbReference>
<comment type="catalytic activity">
    <reaction evidence="4">
        <text>chorismate = 4-hydroxybenzoate + pyruvate</text>
        <dbReference type="Rhea" id="RHEA:16505"/>
        <dbReference type="ChEBI" id="CHEBI:15361"/>
        <dbReference type="ChEBI" id="CHEBI:17879"/>
        <dbReference type="ChEBI" id="CHEBI:29748"/>
        <dbReference type="EC" id="4.1.3.40"/>
    </reaction>
</comment>
<feature type="binding site" evidence="4">
    <location>
        <position position="179"/>
    </location>
    <ligand>
        <name>substrate</name>
    </ligand>
</feature>
<comment type="subcellular location">
    <subcellularLocation>
        <location evidence="4">Cytoplasm</location>
    </subcellularLocation>
</comment>
<feature type="binding site" evidence="4">
    <location>
        <position position="85"/>
    </location>
    <ligand>
        <name>substrate</name>
    </ligand>
</feature>
<dbReference type="InterPro" id="IPR007440">
    <property type="entry name" value="Chorismate--pyruvate_lyase"/>
</dbReference>
<comment type="function">
    <text evidence="4">Removes the pyruvyl group from chorismate, with concomitant aromatization of the ring, to provide 4-hydroxybenzoate (4HB) for the ubiquinone pathway.</text>
</comment>
<dbReference type="GO" id="GO:0005829">
    <property type="term" value="C:cytosol"/>
    <property type="evidence" value="ECO:0007669"/>
    <property type="project" value="TreeGrafter"/>
</dbReference>
<comment type="caution">
    <text evidence="5">The sequence shown here is derived from an EMBL/GenBank/DDBJ whole genome shotgun (WGS) entry which is preliminary data.</text>
</comment>
<comment type="caution">
    <text evidence="4">Lacks conserved residue(s) required for the propagation of feature annotation.</text>
</comment>
<dbReference type="Pfam" id="PF04345">
    <property type="entry name" value="Chor_lyase"/>
    <property type="match status" value="1"/>
</dbReference>
<dbReference type="AlphaFoldDB" id="A0A0R2U927"/>
<dbReference type="Gene3D" id="3.40.1410.10">
    <property type="entry name" value="Chorismate lyase-like"/>
    <property type="match status" value="1"/>
</dbReference>
<dbReference type="GO" id="GO:0008813">
    <property type="term" value="F:chorismate lyase activity"/>
    <property type="evidence" value="ECO:0007669"/>
    <property type="project" value="UniProtKB-UniRule"/>
</dbReference>
<dbReference type="EMBL" id="LICA01000209">
    <property type="protein sequence ID" value="KRO93803.1"/>
    <property type="molecule type" value="Genomic_DNA"/>
</dbReference>
<feature type="binding site" evidence="4">
    <location>
        <position position="123"/>
    </location>
    <ligand>
        <name>substrate</name>
    </ligand>
</feature>
<organism evidence="5 6">
    <name type="scientific">SAR92 bacterium BACL26 MAG-121220-bin70</name>
    <dbReference type="NCBI Taxonomy" id="1655626"/>
    <lineage>
        <taxon>Bacteria</taxon>
        <taxon>Pseudomonadati</taxon>
        <taxon>Pseudomonadota</taxon>
        <taxon>Gammaproteobacteria</taxon>
        <taxon>Cellvibrionales</taxon>
        <taxon>Porticoccaceae</taxon>
        <taxon>SAR92 clade</taxon>
    </lineage>
</organism>
<evidence type="ECO:0000256" key="1">
    <source>
        <dbReference type="ARBA" id="ARBA00022490"/>
    </source>
</evidence>
<keyword evidence="2 4" id="KW-0831">Ubiquinone biosynthesis</keyword>
<evidence type="ECO:0000256" key="3">
    <source>
        <dbReference type="ARBA" id="ARBA00023239"/>
    </source>
</evidence>
<evidence type="ECO:0000256" key="4">
    <source>
        <dbReference type="HAMAP-Rule" id="MF_01632"/>
    </source>
</evidence>
<dbReference type="HAMAP" id="MF_01632">
    <property type="entry name" value="UbiC"/>
    <property type="match status" value="1"/>
</dbReference>
<evidence type="ECO:0000313" key="5">
    <source>
        <dbReference type="EMBL" id="KRO93803.1"/>
    </source>
</evidence>
<name>A0A0R2U927_9GAMM</name>
<dbReference type="PANTHER" id="PTHR38683">
    <property type="entry name" value="CHORISMATE PYRUVATE-LYASE"/>
    <property type="match status" value="1"/>
</dbReference>
<comment type="pathway">
    <text evidence="4">Cofactor biosynthesis; ubiquinone biosynthesis.</text>
</comment>
<comment type="similarity">
    <text evidence="4">Belongs to the UbiC family.</text>
</comment>
<dbReference type="PANTHER" id="PTHR38683:SF1">
    <property type="entry name" value="CHORISMATE PYRUVATE-LYASE"/>
    <property type="match status" value="1"/>
</dbReference>
<dbReference type="EC" id="4.1.3.40" evidence="4"/>
<sequence length="198" mass="22326">MTILQDTHLIPPSTFIWQALATVPDKTIPPDWIGWLSDRGSLTQRLIDASVNRFAVEVIDQIETKPTESEAQALKIGRETPVYSRQVLLLGNGKPWVFARSIMPLSTLTGRLQFLRNIDSQPLGALLFRDPSMTRGPVEAAFLSAERAHLPDKLSHIKVPLWGRRSVFRLDQKPLLVSEIFLPDFKPYNQKPSLGFTT</sequence>